<evidence type="ECO:0000259" key="11">
    <source>
        <dbReference type="PROSITE" id="PS51900"/>
    </source>
</evidence>
<dbReference type="InterPro" id="IPR023670">
    <property type="entry name" value="Recomb_XerS"/>
</dbReference>
<dbReference type="Pfam" id="PF02899">
    <property type="entry name" value="Phage_int_SAM_1"/>
    <property type="match status" value="1"/>
</dbReference>
<dbReference type="InterPro" id="IPR004107">
    <property type="entry name" value="Integrase_SAM-like_N"/>
</dbReference>
<proteinExistence type="inferred from homology"/>
<dbReference type="InterPro" id="IPR044068">
    <property type="entry name" value="CB"/>
</dbReference>
<evidence type="ECO:0000313" key="12">
    <source>
        <dbReference type="EMBL" id="EDT47462.1"/>
    </source>
</evidence>
<dbReference type="HAMAP" id="MF_01816">
    <property type="entry name" value="Recomb_XerS"/>
    <property type="match status" value="1"/>
</dbReference>
<feature type="active site" evidence="9">
    <location>
        <position position="224"/>
    </location>
</feature>
<dbReference type="Proteomes" id="UP000005602">
    <property type="component" value="Unassembled WGS sequence"/>
</dbReference>
<evidence type="ECO:0000256" key="1">
    <source>
        <dbReference type="ARBA" id="ARBA00004496"/>
    </source>
</evidence>
<dbReference type="InterPro" id="IPR010998">
    <property type="entry name" value="Integrase_recombinase_N"/>
</dbReference>
<dbReference type="PROSITE" id="PS51900">
    <property type="entry name" value="CB"/>
    <property type="match status" value="1"/>
</dbReference>
<protein>
    <recommendedName>
        <fullName evidence="9">Tyrosine recombinase XerS</fullName>
    </recommendedName>
</protein>
<dbReference type="PROSITE" id="PS51898">
    <property type="entry name" value="TYR_RECOMBINASE"/>
    <property type="match status" value="1"/>
</dbReference>
<keyword evidence="13" id="KW-1185">Reference proteome</keyword>
<comment type="similarity">
    <text evidence="9">Belongs to the 'phage' integrase family. XerS subfamily.</text>
</comment>
<evidence type="ECO:0000256" key="5">
    <source>
        <dbReference type="ARBA" id="ARBA00022908"/>
    </source>
</evidence>
<feature type="domain" description="Tyr recombinase" evidence="10">
    <location>
        <begin position="183"/>
        <end position="368"/>
    </location>
</feature>
<evidence type="ECO:0000259" key="10">
    <source>
        <dbReference type="PROSITE" id="PS51898"/>
    </source>
</evidence>
<dbReference type="InterPro" id="IPR013762">
    <property type="entry name" value="Integrase-like_cat_sf"/>
</dbReference>
<feature type="active site" evidence="9">
    <location>
        <position position="346"/>
    </location>
</feature>
<dbReference type="PANTHER" id="PTHR30349">
    <property type="entry name" value="PHAGE INTEGRASE-RELATED"/>
    <property type="match status" value="1"/>
</dbReference>
<evidence type="ECO:0000256" key="9">
    <source>
        <dbReference type="HAMAP-Rule" id="MF_01816"/>
    </source>
</evidence>
<keyword evidence="7 9" id="KW-0233">DNA recombination</keyword>
<name>A0ABM9XE10_9STRE</name>
<reference evidence="12" key="1">
    <citation type="submission" date="2008-03" db="EMBL/GenBank/DDBJ databases">
        <authorList>
            <person name="Fulton L."/>
            <person name="Clifton S."/>
            <person name="Fulton B."/>
            <person name="Xu J."/>
            <person name="Minx P."/>
            <person name="Pepin K.H."/>
            <person name="Johnson M."/>
            <person name="Thiruvilangam P."/>
            <person name="Bhonagiri V."/>
            <person name="Nash W.E."/>
            <person name="Mardis E.R."/>
            <person name="Wilson R.K."/>
        </authorList>
    </citation>
    <scope>NUCLEOTIDE SEQUENCE</scope>
    <source>
        <strain evidence="12">ATCC BAA-102</strain>
    </source>
</reference>
<keyword evidence="8 9" id="KW-0131">Cell cycle</keyword>
<dbReference type="NCBIfam" id="NF003462">
    <property type="entry name" value="PRK05084.1"/>
    <property type="match status" value="1"/>
</dbReference>
<dbReference type="PANTHER" id="PTHR30349:SF77">
    <property type="entry name" value="TYROSINE RECOMBINASE XERC"/>
    <property type="match status" value="1"/>
</dbReference>
<feature type="active site" evidence="9">
    <location>
        <position position="248"/>
    </location>
</feature>
<dbReference type="Gene3D" id="1.10.150.130">
    <property type="match status" value="1"/>
</dbReference>
<keyword evidence="2 9" id="KW-0963">Cytoplasm</keyword>
<dbReference type="Pfam" id="PF00589">
    <property type="entry name" value="Phage_integrase"/>
    <property type="match status" value="1"/>
</dbReference>
<evidence type="ECO:0000256" key="7">
    <source>
        <dbReference type="ARBA" id="ARBA00023172"/>
    </source>
</evidence>
<dbReference type="EMBL" id="ABJK02000020">
    <property type="protein sequence ID" value="EDT47462.1"/>
    <property type="molecule type" value="Genomic_DNA"/>
</dbReference>
<evidence type="ECO:0000256" key="8">
    <source>
        <dbReference type="ARBA" id="ARBA00023306"/>
    </source>
</evidence>
<dbReference type="InterPro" id="IPR002104">
    <property type="entry name" value="Integrase_catalytic"/>
</dbReference>
<keyword evidence="6 9" id="KW-0238">DNA-binding</keyword>
<accession>A0ABM9XE10</accession>
<comment type="caution">
    <text evidence="12">The sequence shown here is derived from an EMBL/GenBank/DDBJ whole genome shotgun (WGS) entry which is preliminary data.</text>
</comment>
<evidence type="ECO:0000256" key="6">
    <source>
        <dbReference type="ARBA" id="ARBA00023125"/>
    </source>
</evidence>
<reference evidence="12" key="2">
    <citation type="submission" date="2013-09" db="EMBL/GenBank/DDBJ databases">
        <title>Draft genome sequence of Streptococcus infantarius subsp. infantarius ATCC BAA-102.</title>
        <authorList>
            <person name="Sudarsanam P."/>
            <person name="Ley R."/>
            <person name="Guruge J."/>
            <person name="Turnbaugh P.J."/>
            <person name="Mahowald M."/>
            <person name="Liep D."/>
            <person name="Gordon J."/>
        </authorList>
    </citation>
    <scope>NUCLEOTIDE SEQUENCE</scope>
    <source>
        <strain evidence="12">ATCC BAA-102</strain>
    </source>
</reference>
<keyword evidence="4 9" id="KW-0159">Chromosome partition</keyword>
<keyword evidence="5 9" id="KW-0229">DNA integration</keyword>
<comment type="function">
    <text evidence="9">Site-specific tyrosine recombinase, which acts by catalyzing the cutting and rejoining of the recombining DNA molecules. Essential to convert dimers of the bacterial chromosome into monomers to permit their segregation at cell division.</text>
</comment>
<evidence type="ECO:0000256" key="2">
    <source>
        <dbReference type="ARBA" id="ARBA00022490"/>
    </source>
</evidence>
<evidence type="ECO:0000256" key="4">
    <source>
        <dbReference type="ARBA" id="ARBA00022829"/>
    </source>
</evidence>
<comment type="activity regulation">
    <text evidence="9">FtsK is required for recombination.</text>
</comment>
<evidence type="ECO:0000313" key="13">
    <source>
        <dbReference type="Proteomes" id="UP000005602"/>
    </source>
</evidence>
<comment type="subcellular location">
    <subcellularLocation>
        <location evidence="1 9">Cytoplasm</location>
    </subcellularLocation>
</comment>
<feature type="active site" evidence="9">
    <location>
        <position position="320"/>
    </location>
</feature>
<dbReference type="Gene3D" id="1.10.443.10">
    <property type="entry name" value="Intergrase catalytic core"/>
    <property type="match status" value="1"/>
</dbReference>
<gene>
    <name evidence="9 12" type="primary">xerS</name>
    <name evidence="12" type="ORF">STRINF_01259</name>
</gene>
<feature type="active site" description="O-(3'-phospho-DNA)-tyrosine intermediate" evidence="9">
    <location>
        <position position="355"/>
    </location>
</feature>
<dbReference type="InterPro" id="IPR011010">
    <property type="entry name" value="DNA_brk_join_enz"/>
</dbReference>
<sequence length="370" mass="43122">MINYYYKDIQGDFQMKREKLLEKIDELKNIMPWYVLDYYQSKLSVPYSFTTLYEYLKEYRRFFEWILDSGISNANQITDIELGTLEHLSKKDMESFVLYLRERPSLNTYSTKQGVSQTTINRTLSALSSLFKYLTEEVEDENGDPYFYRNVMKKISTKKKKETLAARAENIKGKLFLGDETMAFIEYIDKEYQNKLSHRALSSFQKNKERDLAIISLLLASGVRLSEAVNLDLKDLHLNMMVIEITRKGGKRDSVNVAAFAKPYLEDYLKIRAPRYKAEKQDQALFLTEYRGVPNRIDASSIEKLVAKYSQDFKVRVTPHKLRHTLATRLYGATKSQVLVSHQLGHASTQVTDLYTHIVNDEQKNALDKL</sequence>
<feature type="active site" evidence="9">
    <location>
        <position position="323"/>
    </location>
</feature>
<evidence type="ECO:0000256" key="3">
    <source>
        <dbReference type="ARBA" id="ARBA00022618"/>
    </source>
</evidence>
<organism evidence="12 13">
    <name type="scientific">Streptococcus infantarius subsp. infantarius ATCC BAA-102</name>
    <dbReference type="NCBI Taxonomy" id="471872"/>
    <lineage>
        <taxon>Bacteria</taxon>
        <taxon>Bacillati</taxon>
        <taxon>Bacillota</taxon>
        <taxon>Bacilli</taxon>
        <taxon>Lactobacillales</taxon>
        <taxon>Streptococcaceae</taxon>
        <taxon>Streptococcus</taxon>
    </lineage>
</organism>
<dbReference type="InterPro" id="IPR050090">
    <property type="entry name" value="Tyrosine_recombinase_XerCD"/>
</dbReference>
<feature type="domain" description="Core-binding (CB)" evidence="11">
    <location>
        <begin position="30"/>
        <end position="135"/>
    </location>
</feature>
<keyword evidence="3 9" id="KW-0132">Cell division</keyword>
<dbReference type="SUPFAM" id="SSF56349">
    <property type="entry name" value="DNA breaking-rejoining enzymes"/>
    <property type="match status" value="1"/>
</dbReference>